<keyword evidence="1" id="KW-0472">Membrane</keyword>
<keyword evidence="1" id="KW-0812">Transmembrane</keyword>
<evidence type="ECO:0000256" key="1">
    <source>
        <dbReference type="SAM" id="Phobius"/>
    </source>
</evidence>
<protein>
    <submittedName>
        <fullName evidence="2">Uncharacterized protein</fullName>
    </submittedName>
</protein>
<dbReference type="AlphaFoldDB" id="A0A0A8YW86"/>
<keyword evidence="1" id="KW-1133">Transmembrane helix</keyword>
<reference evidence="2" key="2">
    <citation type="journal article" date="2015" name="Data Brief">
        <title>Shoot transcriptome of the giant reed, Arundo donax.</title>
        <authorList>
            <person name="Barrero R.A."/>
            <person name="Guerrero F.D."/>
            <person name="Moolhuijzen P."/>
            <person name="Goolsby J.A."/>
            <person name="Tidwell J."/>
            <person name="Bellgard S.E."/>
            <person name="Bellgard M.I."/>
        </authorList>
    </citation>
    <scope>NUCLEOTIDE SEQUENCE</scope>
    <source>
        <tissue evidence="2">Shoot tissue taken approximately 20 cm above the soil surface</tissue>
    </source>
</reference>
<accession>A0A0A8YW86</accession>
<proteinExistence type="predicted"/>
<organism evidence="2">
    <name type="scientific">Arundo donax</name>
    <name type="common">Giant reed</name>
    <name type="synonym">Donax arundinaceus</name>
    <dbReference type="NCBI Taxonomy" id="35708"/>
    <lineage>
        <taxon>Eukaryota</taxon>
        <taxon>Viridiplantae</taxon>
        <taxon>Streptophyta</taxon>
        <taxon>Embryophyta</taxon>
        <taxon>Tracheophyta</taxon>
        <taxon>Spermatophyta</taxon>
        <taxon>Magnoliopsida</taxon>
        <taxon>Liliopsida</taxon>
        <taxon>Poales</taxon>
        <taxon>Poaceae</taxon>
        <taxon>PACMAD clade</taxon>
        <taxon>Arundinoideae</taxon>
        <taxon>Arundineae</taxon>
        <taxon>Arundo</taxon>
    </lineage>
</organism>
<feature type="transmembrane region" description="Helical" evidence="1">
    <location>
        <begin position="6"/>
        <end position="23"/>
    </location>
</feature>
<dbReference type="EMBL" id="GBRH01271018">
    <property type="protein sequence ID" value="JAD26877.1"/>
    <property type="molecule type" value="Transcribed_RNA"/>
</dbReference>
<evidence type="ECO:0000313" key="2">
    <source>
        <dbReference type="EMBL" id="JAD26877.1"/>
    </source>
</evidence>
<reference evidence="2" key="1">
    <citation type="submission" date="2014-09" db="EMBL/GenBank/DDBJ databases">
        <authorList>
            <person name="Magalhaes I.L.F."/>
            <person name="Oliveira U."/>
            <person name="Santos F.R."/>
            <person name="Vidigal T.H.D.A."/>
            <person name="Brescovit A.D."/>
            <person name="Santos A.J."/>
        </authorList>
    </citation>
    <scope>NUCLEOTIDE SEQUENCE</scope>
    <source>
        <tissue evidence="2">Shoot tissue taken approximately 20 cm above the soil surface</tissue>
    </source>
</reference>
<sequence length="41" mass="5104">MAYIYWVSFNAYLWLVYLLKLNYPLGVKYYRQFSINLEIFS</sequence>
<name>A0A0A8YW86_ARUDO</name>